<evidence type="ECO:0000313" key="2">
    <source>
        <dbReference type="Proteomes" id="UP001165064"/>
    </source>
</evidence>
<dbReference type="EMBL" id="BSXS01002871">
    <property type="protein sequence ID" value="GME80041.1"/>
    <property type="molecule type" value="Genomic_DNA"/>
</dbReference>
<reference evidence="1" key="1">
    <citation type="submission" date="2023-04" db="EMBL/GenBank/DDBJ databases">
        <title>Ambrosiozyma monospora NBRC 10751.</title>
        <authorList>
            <person name="Ichikawa N."/>
            <person name="Sato H."/>
            <person name="Tonouchi N."/>
        </authorList>
    </citation>
    <scope>NUCLEOTIDE SEQUENCE</scope>
    <source>
        <strain evidence="1">NBRC 10751</strain>
    </source>
</reference>
<accession>A0ACB5T345</accession>
<keyword evidence="2" id="KW-1185">Reference proteome</keyword>
<sequence length="250" mass="29107">MNELEVPKNTQIYNLHDHHVDRDKDRRRFSFQSLKRSKSSQTSLQSEETTSSKTLLNHSNFQDENHKLLDKHILRLPQFNRTDEFLKCITNCSRVDLLDTSQPTELPQALSSLFSSISSDDTSAVNDSNDNNIKYDVLLENQRGAKLFGIPLYGSDPILTPFDPPKFETLSGLKVANMYHYPLPGKSWVWCWKSWHILMIKDVDEEGWIYARMRFGSHHWKGVGAQEGAKTREKRGKERKKKREKKTKNK</sequence>
<organism evidence="1 2">
    <name type="scientific">Ambrosiozyma monospora</name>
    <name type="common">Yeast</name>
    <name type="synonym">Endomycopsis monosporus</name>
    <dbReference type="NCBI Taxonomy" id="43982"/>
    <lineage>
        <taxon>Eukaryota</taxon>
        <taxon>Fungi</taxon>
        <taxon>Dikarya</taxon>
        <taxon>Ascomycota</taxon>
        <taxon>Saccharomycotina</taxon>
        <taxon>Pichiomycetes</taxon>
        <taxon>Pichiales</taxon>
        <taxon>Pichiaceae</taxon>
        <taxon>Ambrosiozyma</taxon>
    </lineage>
</organism>
<name>A0ACB5T345_AMBMO</name>
<gene>
    <name evidence="1" type="ORF">Amon02_000425400</name>
</gene>
<dbReference type="Proteomes" id="UP001165064">
    <property type="component" value="Unassembled WGS sequence"/>
</dbReference>
<proteinExistence type="predicted"/>
<protein>
    <submittedName>
        <fullName evidence="1">Unnamed protein product</fullName>
    </submittedName>
</protein>
<comment type="caution">
    <text evidence="1">The sequence shown here is derived from an EMBL/GenBank/DDBJ whole genome shotgun (WGS) entry which is preliminary data.</text>
</comment>
<evidence type="ECO:0000313" key="1">
    <source>
        <dbReference type="EMBL" id="GME80041.1"/>
    </source>
</evidence>